<dbReference type="STRING" id="485913.Krac_10718"/>
<accession>D6TIB9</accession>
<dbReference type="OrthoDB" id="570199at2"/>
<dbReference type="EMBL" id="ADVG01000001">
    <property type="protein sequence ID" value="EFH89176.1"/>
    <property type="molecule type" value="Genomic_DNA"/>
</dbReference>
<evidence type="ECO:0000259" key="1">
    <source>
        <dbReference type="Pfam" id="PF14088"/>
    </source>
</evidence>
<gene>
    <name evidence="2" type="ORF">Krac_10718</name>
</gene>
<organism evidence="2 3">
    <name type="scientific">Ktedonobacter racemifer DSM 44963</name>
    <dbReference type="NCBI Taxonomy" id="485913"/>
    <lineage>
        <taxon>Bacteria</taxon>
        <taxon>Bacillati</taxon>
        <taxon>Chloroflexota</taxon>
        <taxon>Ktedonobacteria</taxon>
        <taxon>Ktedonobacterales</taxon>
        <taxon>Ktedonobacteraceae</taxon>
        <taxon>Ktedonobacter</taxon>
    </lineage>
</organism>
<dbReference type="InParanoid" id="D6TIB9"/>
<dbReference type="AlphaFoldDB" id="D6TIB9"/>
<sequence length="159" mass="18749">MRRRSQGSEISQTYHAFWASLLPRSNRQTGFSLRSPTRRSSVEFCRVGFCFRYRLEYNAPNALVEFALLRSDSEQIYESLVRWREQIDEAFGGSLLWLRETQHAEHSWPHPALAWTIACPGLRDLDREAWPSIQSQMIDAMVRLERAVVPHLQRWLEED</sequence>
<proteinExistence type="predicted"/>
<feature type="domain" description="DUF4268" evidence="1">
    <location>
        <begin position="14"/>
        <end position="150"/>
    </location>
</feature>
<name>D6TIB9_KTERA</name>
<dbReference type="Pfam" id="PF14088">
    <property type="entry name" value="DUF4268"/>
    <property type="match status" value="1"/>
</dbReference>
<dbReference type="Proteomes" id="UP000004508">
    <property type="component" value="Unassembled WGS sequence"/>
</dbReference>
<evidence type="ECO:0000313" key="3">
    <source>
        <dbReference type="Proteomes" id="UP000004508"/>
    </source>
</evidence>
<protein>
    <recommendedName>
        <fullName evidence="1">DUF4268 domain-containing protein</fullName>
    </recommendedName>
</protein>
<keyword evidence="3" id="KW-1185">Reference proteome</keyword>
<dbReference type="RefSeq" id="WP_007905593.1">
    <property type="nucleotide sequence ID" value="NZ_ADVG01000001.1"/>
</dbReference>
<evidence type="ECO:0000313" key="2">
    <source>
        <dbReference type="EMBL" id="EFH89176.1"/>
    </source>
</evidence>
<comment type="caution">
    <text evidence="2">The sequence shown here is derived from an EMBL/GenBank/DDBJ whole genome shotgun (WGS) entry which is preliminary data.</text>
</comment>
<dbReference type="InterPro" id="IPR025364">
    <property type="entry name" value="DUF4268"/>
</dbReference>
<reference evidence="2 3" key="1">
    <citation type="journal article" date="2011" name="Stand. Genomic Sci.">
        <title>Non-contiguous finished genome sequence and contextual data of the filamentous soil bacterium Ktedonobacter racemifer type strain (SOSP1-21).</title>
        <authorList>
            <person name="Chang Y.J."/>
            <person name="Land M."/>
            <person name="Hauser L."/>
            <person name="Chertkov O."/>
            <person name="Del Rio T.G."/>
            <person name="Nolan M."/>
            <person name="Copeland A."/>
            <person name="Tice H."/>
            <person name="Cheng J.F."/>
            <person name="Lucas S."/>
            <person name="Han C."/>
            <person name="Goodwin L."/>
            <person name="Pitluck S."/>
            <person name="Ivanova N."/>
            <person name="Ovchinikova G."/>
            <person name="Pati A."/>
            <person name="Chen A."/>
            <person name="Palaniappan K."/>
            <person name="Mavromatis K."/>
            <person name="Liolios K."/>
            <person name="Brettin T."/>
            <person name="Fiebig A."/>
            <person name="Rohde M."/>
            <person name="Abt B."/>
            <person name="Goker M."/>
            <person name="Detter J.C."/>
            <person name="Woyke T."/>
            <person name="Bristow J."/>
            <person name="Eisen J.A."/>
            <person name="Markowitz V."/>
            <person name="Hugenholtz P."/>
            <person name="Kyrpides N.C."/>
            <person name="Klenk H.P."/>
            <person name="Lapidus A."/>
        </authorList>
    </citation>
    <scope>NUCLEOTIDE SEQUENCE [LARGE SCALE GENOMIC DNA]</scope>
    <source>
        <strain evidence="3">DSM 44963</strain>
    </source>
</reference>